<comment type="caution">
    <text evidence="1">The sequence shown here is derived from an EMBL/GenBank/DDBJ whole genome shotgun (WGS) entry which is preliminary data.</text>
</comment>
<proteinExistence type="predicted"/>
<dbReference type="Proteomes" id="UP001152888">
    <property type="component" value="Unassembled WGS sequence"/>
</dbReference>
<reference evidence="1" key="1">
    <citation type="submission" date="2022-03" db="EMBL/GenBank/DDBJ databases">
        <authorList>
            <person name="Sayadi A."/>
        </authorList>
    </citation>
    <scope>NUCLEOTIDE SEQUENCE</scope>
</reference>
<evidence type="ECO:0000313" key="2">
    <source>
        <dbReference type="EMBL" id="CAH2012600.1"/>
    </source>
</evidence>
<accession>A0A9P0LTS9</accession>
<organism evidence="1 3">
    <name type="scientific">Acanthoscelides obtectus</name>
    <name type="common">Bean weevil</name>
    <name type="synonym">Bruchus obtectus</name>
    <dbReference type="NCBI Taxonomy" id="200917"/>
    <lineage>
        <taxon>Eukaryota</taxon>
        <taxon>Metazoa</taxon>
        <taxon>Ecdysozoa</taxon>
        <taxon>Arthropoda</taxon>
        <taxon>Hexapoda</taxon>
        <taxon>Insecta</taxon>
        <taxon>Pterygota</taxon>
        <taxon>Neoptera</taxon>
        <taxon>Endopterygota</taxon>
        <taxon>Coleoptera</taxon>
        <taxon>Polyphaga</taxon>
        <taxon>Cucujiformia</taxon>
        <taxon>Chrysomeloidea</taxon>
        <taxon>Chrysomelidae</taxon>
        <taxon>Bruchinae</taxon>
        <taxon>Bruchini</taxon>
        <taxon>Acanthoscelides</taxon>
    </lineage>
</organism>
<protein>
    <submittedName>
        <fullName evidence="1">Uncharacterized protein</fullName>
    </submittedName>
</protein>
<gene>
    <name evidence="1" type="ORF">ACAOBT_LOCUS24590</name>
    <name evidence="2" type="ORF">ACAOBT_LOCUS32917</name>
</gene>
<evidence type="ECO:0000313" key="3">
    <source>
        <dbReference type="Proteomes" id="UP001152888"/>
    </source>
</evidence>
<dbReference type="EMBL" id="CAKOFQ010007341">
    <property type="protein sequence ID" value="CAH1998798.1"/>
    <property type="molecule type" value="Genomic_DNA"/>
</dbReference>
<evidence type="ECO:0000313" key="1">
    <source>
        <dbReference type="EMBL" id="CAH1998798.1"/>
    </source>
</evidence>
<dbReference type="EMBL" id="CAKOFQ010008196">
    <property type="protein sequence ID" value="CAH2012600.1"/>
    <property type="molecule type" value="Genomic_DNA"/>
</dbReference>
<dbReference type="AlphaFoldDB" id="A0A9P0LTS9"/>
<keyword evidence="3" id="KW-1185">Reference proteome</keyword>
<name>A0A9P0LTS9_ACAOB</name>
<sequence>MPTSPILVFVGLNRSENTPLKKY</sequence>